<dbReference type="InterPro" id="IPR004682">
    <property type="entry name" value="TRAP_DctP"/>
</dbReference>
<feature type="chain" id="PRO_5036982949" evidence="5">
    <location>
        <begin position="25"/>
        <end position="330"/>
    </location>
</feature>
<dbReference type="RefSeq" id="WP_161140657.1">
    <property type="nucleotide sequence ID" value="NZ_SPKJ01000034.1"/>
</dbReference>
<dbReference type="GO" id="GO:0055085">
    <property type="term" value="P:transmembrane transport"/>
    <property type="evidence" value="ECO:0007669"/>
    <property type="project" value="InterPro"/>
</dbReference>
<accession>A0A964WTY8</accession>
<sequence length="330" mass="35715">MMRRMFLGLTAALAAALAVGSAQAATVLRLSTQVAPPHPFLDMADYFKSEVEKQTNGEVQVKIFPNASLGKDDAVLNELKLGTIDLMISSTNNAAKQLPQFQIFDLYYIFPNYDSFNAATAPESPVFKRLQEIADSRGLGIKILALFGSGTRNLSVASKPVETLADIKGIKMRVPASQIVAKSWEALGTVPVTVAWPELYAAIQTGVAQGLESTLSGYLGSKLYEVAPNLVLTQHSINGSHFSMGERSWKKLTPEQQAIVQKVATEAGKLGTQKGIEADDKLAGVLEKEHGVTVTRPDLAPFVEAMKPLHDEFAEQIQATDLLELVRGMM</sequence>
<evidence type="ECO:0000256" key="3">
    <source>
        <dbReference type="ARBA" id="ARBA00022448"/>
    </source>
</evidence>
<comment type="caution">
    <text evidence="6">The sequence shown here is derived from an EMBL/GenBank/DDBJ whole genome shotgun (WGS) entry which is preliminary data.</text>
</comment>
<dbReference type="OrthoDB" id="9803763at2"/>
<dbReference type="GO" id="GO:0030288">
    <property type="term" value="C:outer membrane-bounded periplasmic space"/>
    <property type="evidence" value="ECO:0007669"/>
    <property type="project" value="InterPro"/>
</dbReference>
<name>A0A964WTY8_9HYPH</name>
<dbReference type="Proteomes" id="UP000773614">
    <property type="component" value="Unassembled WGS sequence"/>
</dbReference>
<reference evidence="6" key="1">
    <citation type="submission" date="2019-03" db="EMBL/GenBank/DDBJ databases">
        <title>Afifella sp. nov., isolated from activated sludge.</title>
        <authorList>
            <person name="Li Q."/>
            <person name="Liu Y."/>
        </authorList>
    </citation>
    <scope>NUCLEOTIDE SEQUENCE</scope>
    <source>
        <strain evidence="6">L72</strain>
    </source>
</reference>
<dbReference type="Pfam" id="PF03480">
    <property type="entry name" value="DctP"/>
    <property type="match status" value="1"/>
</dbReference>
<gene>
    <name evidence="6" type="ORF">E4O86_11340</name>
</gene>
<dbReference type="PROSITE" id="PS51318">
    <property type="entry name" value="TAT"/>
    <property type="match status" value="1"/>
</dbReference>
<comment type="similarity">
    <text evidence="2">Belongs to the bacterial solute-binding protein 7 family.</text>
</comment>
<evidence type="ECO:0000256" key="5">
    <source>
        <dbReference type="SAM" id="SignalP"/>
    </source>
</evidence>
<feature type="signal peptide" evidence="5">
    <location>
        <begin position="1"/>
        <end position="24"/>
    </location>
</feature>
<dbReference type="NCBIfam" id="TIGR00787">
    <property type="entry name" value="dctP"/>
    <property type="match status" value="1"/>
</dbReference>
<dbReference type="PANTHER" id="PTHR33376:SF4">
    <property type="entry name" value="SIALIC ACID-BINDING PERIPLASMIC PROTEIN SIAP"/>
    <property type="match status" value="1"/>
</dbReference>
<keyword evidence="3" id="KW-0813">Transport</keyword>
<dbReference type="InterPro" id="IPR018389">
    <property type="entry name" value="DctP_fam"/>
</dbReference>
<dbReference type="InterPro" id="IPR006311">
    <property type="entry name" value="TAT_signal"/>
</dbReference>
<evidence type="ECO:0000256" key="2">
    <source>
        <dbReference type="ARBA" id="ARBA00009023"/>
    </source>
</evidence>
<proteinExistence type="inferred from homology"/>
<dbReference type="CDD" id="cd13603">
    <property type="entry name" value="PBP2_TRAP_Siap_TeaA_like"/>
    <property type="match status" value="1"/>
</dbReference>
<keyword evidence="7" id="KW-1185">Reference proteome</keyword>
<evidence type="ECO:0000313" key="7">
    <source>
        <dbReference type="Proteomes" id="UP000773614"/>
    </source>
</evidence>
<dbReference type="EMBL" id="SPKJ01000034">
    <property type="protein sequence ID" value="MYZ48305.1"/>
    <property type="molecule type" value="Genomic_DNA"/>
</dbReference>
<dbReference type="PIRSF" id="PIRSF006470">
    <property type="entry name" value="DctB"/>
    <property type="match status" value="1"/>
</dbReference>
<evidence type="ECO:0000256" key="1">
    <source>
        <dbReference type="ARBA" id="ARBA00004196"/>
    </source>
</evidence>
<keyword evidence="4 5" id="KW-0732">Signal</keyword>
<dbReference type="PANTHER" id="PTHR33376">
    <property type="match status" value="1"/>
</dbReference>
<dbReference type="InterPro" id="IPR038404">
    <property type="entry name" value="TRAP_DctP_sf"/>
</dbReference>
<dbReference type="NCBIfam" id="NF037995">
    <property type="entry name" value="TRAP_S1"/>
    <property type="match status" value="1"/>
</dbReference>
<protein>
    <submittedName>
        <fullName evidence="6">TRAP transporter substrate-binding protein</fullName>
    </submittedName>
</protein>
<organism evidence="6 7">
    <name type="scientific">Propylenella binzhouense</name>
    <dbReference type="NCBI Taxonomy" id="2555902"/>
    <lineage>
        <taxon>Bacteria</taxon>
        <taxon>Pseudomonadati</taxon>
        <taxon>Pseudomonadota</taxon>
        <taxon>Alphaproteobacteria</taxon>
        <taxon>Hyphomicrobiales</taxon>
        <taxon>Propylenellaceae</taxon>
        <taxon>Propylenella</taxon>
    </lineage>
</organism>
<evidence type="ECO:0000313" key="6">
    <source>
        <dbReference type="EMBL" id="MYZ48305.1"/>
    </source>
</evidence>
<dbReference type="AlphaFoldDB" id="A0A964WTY8"/>
<comment type="subcellular location">
    <subcellularLocation>
        <location evidence="1">Cell envelope</location>
    </subcellularLocation>
</comment>
<dbReference type="Gene3D" id="3.40.190.170">
    <property type="entry name" value="Bacterial extracellular solute-binding protein, family 7"/>
    <property type="match status" value="1"/>
</dbReference>
<evidence type="ECO:0000256" key="4">
    <source>
        <dbReference type="ARBA" id="ARBA00022729"/>
    </source>
</evidence>